<organism evidence="2 3">
    <name type="scientific">Paxillus rubicundulus Ve08.2h10</name>
    <dbReference type="NCBI Taxonomy" id="930991"/>
    <lineage>
        <taxon>Eukaryota</taxon>
        <taxon>Fungi</taxon>
        <taxon>Dikarya</taxon>
        <taxon>Basidiomycota</taxon>
        <taxon>Agaricomycotina</taxon>
        <taxon>Agaricomycetes</taxon>
        <taxon>Agaricomycetidae</taxon>
        <taxon>Boletales</taxon>
        <taxon>Paxilineae</taxon>
        <taxon>Paxillaceae</taxon>
        <taxon>Paxillus</taxon>
    </lineage>
</organism>
<dbReference type="Proteomes" id="UP000054538">
    <property type="component" value="Unassembled WGS sequence"/>
</dbReference>
<feature type="compositionally biased region" description="Acidic residues" evidence="1">
    <location>
        <begin position="44"/>
        <end position="54"/>
    </location>
</feature>
<evidence type="ECO:0000256" key="1">
    <source>
        <dbReference type="SAM" id="MobiDB-lite"/>
    </source>
</evidence>
<keyword evidence="3" id="KW-1185">Reference proteome</keyword>
<feature type="region of interest" description="Disordered" evidence="1">
    <location>
        <begin position="1"/>
        <end position="55"/>
    </location>
</feature>
<dbReference type="InParanoid" id="A0A0D0CZH3"/>
<protein>
    <submittedName>
        <fullName evidence="2">Uncharacterized protein</fullName>
    </submittedName>
</protein>
<gene>
    <name evidence="2" type="ORF">PAXRUDRAFT_15433</name>
</gene>
<proteinExistence type="predicted"/>
<dbReference type="EMBL" id="KN825870">
    <property type="protein sequence ID" value="KIK81083.1"/>
    <property type="molecule type" value="Genomic_DNA"/>
</dbReference>
<accession>A0A0D0CZH3</accession>
<reference evidence="3" key="2">
    <citation type="submission" date="2015-01" db="EMBL/GenBank/DDBJ databases">
        <title>Evolutionary Origins and Diversification of the Mycorrhizal Mutualists.</title>
        <authorList>
            <consortium name="DOE Joint Genome Institute"/>
            <consortium name="Mycorrhizal Genomics Consortium"/>
            <person name="Kohler A."/>
            <person name="Kuo A."/>
            <person name="Nagy L.G."/>
            <person name="Floudas D."/>
            <person name="Copeland A."/>
            <person name="Barry K.W."/>
            <person name="Cichocki N."/>
            <person name="Veneault-Fourrey C."/>
            <person name="LaButti K."/>
            <person name="Lindquist E.A."/>
            <person name="Lipzen A."/>
            <person name="Lundell T."/>
            <person name="Morin E."/>
            <person name="Murat C."/>
            <person name="Riley R."/>
            <person name="Ohm R."/>
            <person name="Sun H."/>
            <person name="Tunlid A."/>
            <person name="Henrissat B."/>
            <person name="Grigoriev I.V."/>
            <person name="Hibbett D.S."/>
            <person name="Martin F."/>
        </authorList>
    </citation>
    <scope>NUCLEOTIDE SEQUENCE [LARGE SCALE GENOMIC DNA]</scope>
    <source>
        <strain evidence="3">Ve08.2h10</strain>
    </source>
</reference>
<name>A0A0D0CZH3_9AGAM</name>
<dbReference type="AlphaFoldDB" id="A0A0D0CZH3"/>
<evidence type="ECO:0000313" key="3">
    <source>
        <dbReference type="Proteomes" id="UP000054538"/>
    </source>
</evidence>
<evidence type="ECO:0000313" key="2">
    <source>
        <dbReference type="EMBL" id="KIK81083.1"/>
    </source>
</evidence>
<reference evidence="2 3" key="1">
    <citation type="submission" date="2014-04" db="EMBL/GenBank/DDBJ databases">
        <authorList>
            <consortium name="DOE Joint Genome Institute"/>
            <person name="Kuo A."/>
            <person name="Kohler A."/>
            <person name="Jargeat P."/>
            <person name="Nagy L.G."/>
            <person name="Floudas D."/>
            <person name="Copeland A."/>
            <person name="Barry K.W."/>
            <person name="Cichocki N."/>
            <person name="Veneault-Fourrey C."/>
            <person name="LaButti K."/>
            <person name="Lindquist E.A."/>
            <person name="Lipzen A."/>
            <person name="Lundell T."/>
            <person name="Morin E."/>
            <person name="Murat C."/>
            <person name="Sun H."/>
            <person name="Tunlid A."/>
            <person name="Henrissat B."/>
            <person name="Grigoriev I.V."/>
            <person name="Hibbett D.S."/>
            <person name="Martin F."/>
            <person name="Nordberg H.P."/>
            <person name="Cantor M.N."/>
            <person name="Hua S.X."/>
        </authorList>
    </citation>
    <scope>NUCLEOTIDE SEQUENCE [LARGE SCALE GENOMIC DNA]</scope>
    <source>
        <strain evidence="2 3">Ve08.2h10</strain>
    </source>
</reference>
<sequence>MAFHAGKRPAAAATDVTLAHDNKDPQATMCHPSFNGISPLISPSDDDDDVDNRDDEATQVTTLCHNISMLLSTGWKMMGISQMRKSSKQPTSSSMTLGLLTLI</sequence>
<dbReference type="HOGENOM" id="CLU_2264564_0_0_1"/>